<evidence type="ECO:0000313" key="2">
    <source>
        <dbReference type="Proteomes" id="UP000626109"/>
    </source>
</evidence>
<evidence type="ECO:0000313" key="1">
    <source>
        <dbReference type="EMBL" id="CAE8677279.1"/>
    </source>
</evidence>
<gene>
    <name evidence="1" type="ORF">PGLA2088_LOCUS20250</name>
</gene>
<accession>A0A813JDJ0</accession>
<organism evidence="1 2">
    <name type="scientific">Polarella glacialis</name>
    <name type="common">Dinoflagellate</name>
    <dbReference type="NCBI Taxonomy" id="89957"/>
    <lineage>
        <taxon>Eukaryota</taxon>
        <taxon>Sar</taxon>
        <taxon>Alveolata</taxon>
        <taxon>Dinophyceae</taxon>
        <taxon>Suessiales</taxon>
        <taxon>Suessiaceae</taxon>
        <taxon>Polarella</taxon>
    </lineage>
</organism>
<sequence length="114" mass="13053">VLYHSNTTSQCNLIRQLVRKLRPGGRAWFGGNYPSSSTNIQQTPFRRRDWLRCLISQAMVGGIPVDLEFVPDAALFRDSMNTVGTIEGDYLYFGPTFSVIVRRLDGHMFRQGRR</sequence>
<name>A0A813JDJ0_POLGL</name>
<protein>
    <submittedName>
        <fullName evidence="1">Uncharacterized protein</fullName>
    </submittedName>
</protein>
<dbReference type="EMBL" id="CAJNNW010025441">
    <property type="protein sequence ID" value="CAE8677279.1"/>
    <property type="molecule type" value="Genomic_DNA"/>
</dbReference>
<dbReference type="Proteomes" id="UP000626109">
    <property type="component" value="Unassembled WGS sequence"/>
</dbReference>
<reference evidence="1" key="1">
    <citation type="submission" date="2021-02" db="EMBL/GenBank/DDBJ databases">
        <authorList>
            <person name="Dougan E. K."/>
            <person name="Rhodes N."/>
            <person name="Thang M."/>
            <person name="Chan C."/>
        </authorList>
    </citation>
    <scope>NUCLEOTIDE SEQUENCE</scope>
</reference>
<proteinExistence type="predicted"/>
<comment type="caution">
    <text evidence="1">The sequence shown here is derived from an EMBL/GenBank/DDBJ whole genome shotgun (WGS) entry which is preliminary data.</text>
</comment>
<feature type="non-terminal residue" evidence="1">
    <location>
        <position position="1"/>
    </location>
</feature>
<dbReference type="AlphaFoldDB" id="A0A813JDJ0"/>